<dbReference type="InterPro" id="IPR035919">
    <property type="entry name" value="EAL_sf"/>
</dbReference>
<dbReference type="AlphaFoldDB" id="A0A1T4VYQ8"/>
<dbReference type="SUPFAM" id="SSF141868">
    <property type="entry name" value="EAL domain-like"/>
    <property type="match status" value="1"/>
</dbReference>
<dbReference type="PROSITE" id="PS50883">
    <property type="entry name" value="EAL"/>
    <property type="match status" value="1"/>
</dbReference>
<protein>
    <submittedName>
        <fullName evidence="2">EAL domain, c-di-GMP-specific phosphodiesterase class I (Or its enzymatically inactive variant)</fullName>
    </submittedName>
</protein>
<sequence length="259" mass="29796">MGNFETTTKVGGLRAVDMKFRPIREFEFGELQFLQSRTRLNTPELGTLVPETFRKVSELSNQCVSLFELELRQLIENIKMMQESEFYFRWVSMYMPLRFLESKDVQKYLMDKMDESRVDTNKICFELSPDILFEGKSIHGTNIEHLRNRGFHFMLTNFGGMNSPLIRLAYYPVDFVQLSEEMIGYLVDDSRSLAAVESIVEFASGLGAETIADGVMSAEQAELLFKAQCRYGSGPLVGKYVASRHLKNKKEEKQEDKEG</sequence>
<dbReference type="RefSeq" id="WP_078766786.1">
    <property type="nucleotide sequence ID" value="NZ_FUXZ01000012.1"/>
</dbReference>
<evidence type="ECO:0000313" key="2">
    <source>
        <dbReference type="EMBL" id="SKA69928.1"/>
    </source>
</evidence>
<evidence type="ECO:0000313" key="3">
    <source>
        <dbReference type="Proteomes" id="UP000190814"/>
    </source>
</evidence>
<keyword evidence="3" id="KW-1185">Reference proteome</keyword>
<organism evidence="2 3">
    <name type="scientific">Eubacterium uniforme</name>
    <dbReference type="NCBI Taxonomy" id="39495"/>
    <lineage>
        <taxon>Bacteria</taxon>
        <taxon>Bacillati</taxon>
        <taxon>Bacillota</taxon>
        <taxon>Clostridia</taxon>
        <taxon>Eubacteriales</taxon>
        <taxon>Eubacteriaceae</taxon>
        <taxon>Eubacterium</taxon>
    </lineage>
</organism>
<dbReference type="EMBL" id="FUXZ01000012">
    <property type="protein sequence ID" value="SKA69928.1"/>
    <property type="molecule type" value="Genomic_DNA"/>
</dbReference>
<dbReference type="Gene3D" id="3.20.20.450">
    <property type="entry name" value="EAL domain"/>
    <property type="match status" value="1"/>
</dbReference>
<name>A0A1T4VYQ8_9FIRM</name>
<gene>
    <name evidence="2" type="ORF">SAMN02745111_01945</name>
</gene>
<reference evidence="2 3" key="1">
    <citation type="submission" date="2017-02" db="EMBL/GenBank/DDBJ databases">
        <authorList>
            <person name="Peterson S.W."/>
        </authorList>
    </citation>
    <scope>NUCLEOTIDE SEQUENCE [LARGE SCALE GENOMIC DNA]</scope>
    <source>
        <strain evidence="2 3">ATCC 35992</strain>
    </source>
</reference>
<dbReference type="Proteomes" id="UP000190814">
    <property type="component" value="Unassembled WGS sequence"/>
</dbReference>
<dbReference type="OrthoDB" id="1817897at2"/>
<accession>A0A1T4VYQ8</accession>
<dbReference type="PANTHER" id="PTHR33121">
    <property type="entry name" value="CYCLIC DI-GMP PHOSPHODIESTERASE PDEF"/>
    <property type="match status" value="1"/>
</dbReference>
<proteinExistence type="predicted"/>
<dbReference type="GO" id="GO:0071111">
    <property type="term" value="F:cyclic-guanylate-specific phosphodiesterase activity"/>
    <property type="evidence" value="ECO:0007669"/>
    <property type="project" value="InterPro"/>
</dbReference>
<dbReference type="InterPro" id="IPR050706">
    <property type="entry name" value="Cyclic-di-GMP_PDE-like"/>
</dbReference>
<evidence type="ECO:0000259" key="1">
    <source>
        <dbReference type="PROSITE" id="PS50883"/>
    </source>
</evidence>
<dbReference type="PANTHER" id="PTHR33121:SF70">
    <property type="entry name" value="SIGNALING PROTEIN YKOW"/>
    <property type="match status" value="1"/>
</dbReference>
<dbReference type="SMART" id="SM00052">
    <property type="entry name" value="EAL"/>
    <property type="match status" value="1"/>
</dbReference>
<dbReference type="STRING" id="39495.SAMN02745111_01945"/>
<dbReference type="InterPro" id="IPR001633">
    <property type="entry name" value="EAL_dom"/>
</dbReference>
<dbReference type="CDD" id="cd01948">
    <property type="entry name" value="EAL"/>
    <property type="match status" value="1"/>
</dbReference>
<dbReference type="Pfam" id="PF00563">
    <property type="entry name" value="EAL"/>
    <property type="match status" value="1"/>
</dbReference>
<feature type="domain" description="EAL" evidence="1">
    <location>
        <begin position="1"/>
        <end position="254"/>
    </location>
</feature>